<sequence>MLSNPEDTIYLRALEPEDLDFIEQVENDSQYWHLSGTQKPFSRYILKQYLAESHRDIYEVKQLRLVISLKADKNIGLLDFYDFDPQNRRVALGVIIFDPKYRQSGYAYTAVKQACEFAQEHLKVHQIYAGILADNHPSIQLFEKLNFKRTGVQKDWVLCQGTFKDQYLYQLINHVY</sequence>
<dbReference type="Proteomes" id="UP001597357">
    <property type="component" value="Unassembled WGS sequence"/>
</dbReference>
<evidence type="ECO:0000313" key="2">
    <source>
        <dbReference type="EMBL" id="MFD2697702.1"/>
    </source>
</evidence>
<dbReference type="PROSITE" id="PS51186">
    <property type="entry name" value="GNAT"/>
    <property type="match status" value="1"/>
</dbReference>
<proteinExistence type="predicted"/>
<dbReference type="GO" id="GO:0016746">
    <property type="term" value="F:acyltransferase activity"/>
    <property type="evidence" value="ECO:0007669"/>
    <property type="project" value="UniProtKB-KW"/>
</dbReference>
<comment type="caution">
    <text evidence="2">The sequence shown here is derived from an EMBL/GenBank/DDBJ whole genome shotgun (WGS) entry which is preliminary data.</text>
</comment>
<evidence type="ECO:0000259" key="1">
    <source>
        <dbReference type="PROSITE" id="PS51186"/>
    </source>
</evidence>
<reference evidence="3" key="1">
    <citation type="journal article" date="2019" name="Int. J. Syst. Evol. Microbiol.">
        <title>The Global Catalogue of Microorganisms (GCM) 10K type strain sequencing project: providing services to taxonomists for standard genome sequencing and annotation.</title>
        <authorList>
            <consortium name="The Broad Institute Genomics Platform"/>
            <consortium name="The Broad Institute Genome Sequencing Center for Infectious Disease"/>
            <person name="Wu L."/>
            <person name="Ma J."/>
        </authorList>
    </citation>
    <scope>NUCLEOTIDE SEQUENCE [LARGE SCALE GENOMIC DNA]</scope>
    <source>
        <strain evidence="3">KCTC 42255</strain>
    </source>
</reference>
<gene>
    <name evidence="2" type="ORF">ACFSQ0_06830</name>
</gene>
<accession>A0ABW5SG60</accession>
<dbReference type="InterPro" id="IPR000182">
    <property type="entry name" value="GNAT_dom"/>
</dbReference>
<keyword evidence="2" id="KW-0012">Acyltransferase</keyword>
<dbReference type="EMBL" id="JBHULZ010000026">
    <property type="protein sequence ID" value="MFD2697702.1"/>
    <property type="molecule type" value="Genomic_DNA"/>
</dbReference>
<keyword evidence="2" id="KW-0808">Transferase</keyword>
<dbReference type="RefSeq" id="WP_379046037.1">
    <property type="nucleotide sequence ID" value="NZ_JBHULZ010000026.1"/>
</dbReference>
<protein>
    <submittedName>
        <fullName evidence="2">GNAT family N-acetyltransferase</fullName>
        <ecNumber evidence="2">2.3.-.-</ecNumber>
    </submittedName>
</protein>
<dbReference type="PANTHER" id="PTHR43415">
    <property type="entry name" value="SPERMIDINE N(1)-ACETYLTRANSFERASE"/>
    <property type="match status" value="1"/>
</dbReference>
<dbReference type="EC" id="2.3.-.-" evidence="2"/>
<dbReference type="PANTHER" id="PTHR43415:SF3">
    <property type="entry name" value="GNAT-FAMILY ACETYLTRANSFERASE"/>
    <property type="match status" value="1"/>
</dbReference>
<dbReference type="Pfam" id="PF13302">
    <property type="entry name" value="Acetyltransf_3"/>
    <property type="match status" value="1"/>
</dbReference>
<organism evidence="2 3">
    <name type="scientific">Mesonia sediminis</name>
    <dbReference type="NCBI Taxonomy" id="1703946"/>
    <lineage>
        <taxon>Bacteria</taxon>
        <taxon>Pseudomonadati</taxon>
        <taxon>Bacteroidota</taxon>
        <taxon>Flavobacteriia</taxon>
        <taxon>Flavobacteriales</taxon>
        <taxon>Flavobacteriaceae</taxon>
        <taxon>Mesonia</taxon>
    </lineage>
</organism>
<feature type="domain" description="N-acetyltransferase" evidence="1">
    <location>
        <begin position="9"/>
        <end position="169"/>
    </location>
</feature>
<dbReference type="Gene3D" id="3.40.630.30">
    <property type="match status" value="1"/>
</dbReference>
<keyword evidence="3" id="KW-1185">Reference proteome</keyword>
<evidence type="ECO:0000313" key="3">
    <source>
        <dbReference type="Proteomes" id="UP001597357"/>
    </source>
</evidence>
<name>A0ABW5SG60_9FLAO</name>
<dbReference type="InterPro" id="IPR016181">
    <property type="entry name" value="Acyl_CoA_acyltransferase"/>
</dbReference>
<dbReference type="SUPFAM" id="SSF55729">
    <property type="entry name" value="Acyl-CoA N-acyltransferases (Nat)"/>
    <property type="match status" value="1"/>
</dbReference>